<comment type="caution">
    <text evidence="1">The sequence shown here is derived from an EMBL/GenBank/DDBJ whole genome shotgun (WGS) entry which is preliminary data.</text>
</comment>
<protein>
    <submittedName>
        <fullName evidence="1">Uncharacterized protein</fullName>
    </submittedName>
</protein>
<proteinExistence type="predicted"/>
<evidence type="ECO:0000313" key="2">
    <source>
        <dbReference type="Proteomes" id="UP000488299"/>
    </source>
</evidence>
<dbReference type="AlphaFoldDB" id="A0A7J5TY52"/>
<dbReference type="EMBL" id="WELI01000005">
    <property type="protein sequence ID" value="KAB7730062.1"/>
    <property type="molecule type" value="Genomic_DNA"/>
</dbReference>
<keyword evidence="2" id="KW-1185">Reference proteome</keyword>
<name>A0A7J5TY52_9BACT</name>
<gene>
    <name evidence="1" type="ORF">F5984_12835</name>
</gene>
<organism evidence="1 2">
    <name type="scientific">Rudanella paleaurantiibacter</name>
    <dbReference type="NCBI Taxonomy" id="2614655"/>
    <lineage>
        <taxon>Bacteria</taxon>
        <taxon>Pseudomonadati</taxon>
        <taxon>Bacteroidota</taxon>
        <taxon>Cytophagia</taxon>
        <taxon>Cytophagales</taxon>
        <taxon>Cytophagaceae</taxon>
        <taxon>Rudanella</taxon>
    </lineage>
</organism>
<sequence>MRTWLRSILFVEIWLALTSLVWAQSVRRIELAAPTGSESIITLPLGDKGVLLLTRTDRVGYQLTKYSTDLDRDWSITGQLPDNLEYVASTFDGRGAVYLLFSSYRLPFCQVVRVSIGPGFSERFNLNVVERLQVTHFKTLGDGIFMAGIVDEHPVLYHSHLSSRQARLLPGGERGSAIQSLEADTVHGRMTVSYTVRRGRDLKLIANVYDELGQSVSRAVIEPKPDYALLSGRLSVLDDSTQLVVGNYGYRAMQSNGVASSQGLYISRVGEGQEPQTSYISFTDFKNFFRYLGDREQERMERRAQRRKEAGSDLRLNYRLLMHELVRYRGQYVLVAEVFYPQFRYQNSYPYGINSWYGWRYSPLSYYSLYNPYMWNPWNGPRGLSPQQVFDGYVYTHAVVAGFDAEGKLLWDNCLELASERSIDLQEKVRLVQQGDQLALYHNQKGRILQTVIRPNGMAEEKPQIDISAVVDEQRDQSLVTDDVRFWHDRYFLAWGYQKGEGRKRAFYLDKIAF</sequence>
<dbReference type="RefSeq" id="WP_152124675.1">
    <property type="nucleotide sequence ID" value="NZ_WELI01000005.1"/>
</dbReference>
<reference evidence="1 2" key="1">
    <citation type="submission" date="2019-10" db="EMBL/GenBank/DDBJ databases">
        <title>Rudanella paleaurantiibacter sp. nov., isolated from sludge.</title>
        <authorList>
            <person name="Xu S.Q."/>
        </authorList>
    </citation>
    <scope>NUCLEOTIDE SEQUENCE [LARGE SCALE GENOMIC DNA]</scope>
    <source>
        <strain evidence="1 2">HX-22-17</strain>
    </source>
</reference>
<evidence type="ECO:0000313" key="1">
    <source>
        <dbReference type="EMBL" id="KAB7730062.1"/>
    </source>
</evidence>
<dbReference type="Proteomes" id="UP000488299">
    <property type="component" value="Unassembled WGS sequence"/>
</dbReference>
<accession>A0A7J5TY52</accession>